<organism evidence="1 2">
    <name type="scientific">Mycena albidolilacea</name>
    <dbReference type="NCBI Taxonomy" id="1033008"/>
    <lineage>
        <taxon>Eukaryota</taxon>
        <taxon>Fungi</taxon>
        <taxon>Dikarya</taxon>
        <taxon>Basidiomycota</taxon>
        <taxon>Agaricomycotina</taxon>
        <taxon>Agaricomycetes</taxon>
        <taxon>Agaricomycetidae</taxon>
        <taxon>Agaricales</taxon>
        <taxon>Marasmiineae</taxon>
        <taxon>Mycenaceae</taxon>
        <taxon>Mycena</taxon>
    </lineage>
</organism>
<reference evidence="1" key="1">
    <citation type="submission" date="2023-03" db="EMBL/GenBank/DDBJ databases">
        <title>Massive genome expansion in bonnet fungi (Mycena s.s.) driven by repeated elements and novel gene families across ecological guilds.</title>
        <authorList>
            <consortium name="Lawrence Berkeley National Laboratory"/>
            <person name="Harder C.B."/>
            <person name="Miyauchi S."/>
            <person name="Viragh M."/>
            <person name="Kuo A."/>
            <person name="Thoen E."/>
            <person name="Andreopoulos B."/>
            <person name="Lu D."/>
            <person name="Skrede I."/>
            <person name="Drula E."/>
            <person name="Henrissat B."/>
            <person name="Morin E."/>
            <person name="Kohler A."/>
            <person name="Barry K."/>
            <person name="LaButti K."/>
            <person name="Morin E."/>
            <person name="Salamov A."/>
            <person name="Lipzen A."/>
            <person name="Mereny Z."/>
            <person name="Hegedus B."/>
            <person name="Baldrian P."/>
            <person name="Stursova M."/>
            <person name="Weitz H."/>
            <person name="Taylor A."/>
            <person name="Grigoriev I.V."/>
            <person name="Nagy L.G."/>
            <person name="Martin F."/>
            <person name="Kauserud H."/>
        </authorList>
    </citation>
    <scope>NUCLEOTIDE SEQUENCE</scope>
    <source>
        <strain evidence="1">CBHHK002</strain>
    </source>
</reference>
<dbReference type="Proteomes" id="UP001218218">
    <property type="component" value="Unassembled WGS sequence"/>
</dbReference>
<keyword evidence="2" id="KW-1185">Reference proteome</keyword>
<proteinExistence type="predicted"/>
<dbReference type="EMBL" id="JARIHO010000003">
    <property type="protein sequence ID" value="KAJ7364339.1"/>
    <property type="molecule type" value="Genomic_DNA"/>
</dbReference>
<gene>
    <name evidence="1" type="ORF">DFH08DRAFT_949939</name>
</gene>
<dbReference type="InterPro" id="IPR012334">
    <property type="entry name" value="Pectin_lyas_fold"/>
</dbReference>
<name>A0AAD7APB1_9AGAR</name>
<dbReference type="AlphaFoldDB" id="A0AAD7APB1"/>
<dbReference type="Gene3D" id="2.160.20.10">
    <property type="entry name" value="Single-stranded right-handed beta-helix, Pectin lyase-like"/>
    <property type="match status" value="1"/>
</dbReference>
<protein>
    <submittedName>
        <fullName evidence="1">Uncharacterized protein</fullName>
    </submittedName>
</protein>
<evidence type="ECO:0000313" key="2">
    <source>
        <dbReference type="Proteomes" id="UP001218218"/>
    </source>
</evidence>
<comment type="caution">
    <text evidence="1">The sequence shown here is derived from an EMBL/GenBank/DDBJ whole genome shotgun (WGS) entry which is preliminary data.</text>
</comment>
<sequence>MDLRLATINTGGLTQPTQSAGGILIVDSSISGTGIGIRPTVLAVILDNVKFTGIPTANIQDSAGTVVAANAANVPQWFQGNRVLGIVKTLFARGIHALRLAAKCFDRRSSPDPGHSMKPTRTYECLPLLYLSFHLTARA</sequence>
<evidence type="ECO:0000313" key="1">
    <source>
        <dbReference type="EMBL" id="KAJ7364339.1"/>
    </source>
</evidence>
<accession>A0AAD7APB1</accession>